<dbReference type="GO" id="GO:0005199">
    <property type="term" value="F:structural constituent of cell wall"/>
    <property type="evidence" value="ECO:0007669"/>
    <property type="project" value="InterPro"/>
</dbReference>
<comment type="subcellular location">
    <subcellularLocation>
        <location evidence="1 6">Secreted</location>
        <location evidence="1 6">Cell wall</location>
    </subcellularLocation>
</comment>
<accession>A0A0C3E8V7</accession>
<dbReference type="InterPro" id="IPR001338">
    <property type="entry name" value="Class_I_Hydrophobin"/>
</dbReference>
<protein>
    <recommendedName>
        <fullName evidence="6">Hydrophobin</fullName>
    </recommendedName>
</protein>
<proteinExistence type="inferred from homology"/>
<evidence type="ECO:0000256" key="4">
    <source>
        <dbReference type="ARBA" id="ARBA00022525"/>
    </source>
</evidence>
<dbReference type="GO" id="GO:0009277">
    <property type="term" value="C:fungal-type cell wall"/>
    <property type="evidence" value="ECO:0007669"/>
    <property type="project" value="InterPro"/>
</dbReference>
<organism evidence="7 8">
    <name type="scientific">Scleroderma citrinum Foug A</name>
    <dbReference type="NCBI Taxonomy" id="1036808"/>
    <lineage>
        <taxon>Eukaryota</taxon>
        <taxon>Fungi</taxon>
        <taxon>Dikarya</taxon>
        <taxon>Basidiomycota</taxon>
        <taxon>Agaricomycotina</taxon>
        <taxon>Agaricomycetes</taxon>
        <taxon>Agaricomycetidae</taxon>
        <taxon>Boletales</taxon>
        <taxon>Sclerodermatineae</taxon>
        <taxon>Sclerodermataceae</taxon>
        <taxon>Scleroderma</taxon>
    </lineage>
</organism>
<reference evidence="7 8" key="1">
    <citation type="submission" date="2014-04" db="EMBL/GenBank/DDBJ databases">
        <authorList>
            <consortium name="DOE Joint Genome Institute"/>
            <person name="Kuo A."/>
            <person name="Kohler A."/>
            <person name="Nagy L.G."/>
            <person name="Floudas D."/>
            <person name="Copeland A."/>
            <person name="Barry K.W."/>
            <person name="Cichocki N."/>
            <person name="Veneault-Fourrey C."/>
            <person name="LaButti K."/>
            <person name="Lindquist E.A."/>
            <person name="Lipzen A."/>
            <person name="Lundell T."/>
            <person name="Morin E."/>
            <person name="Murat C."/>
            <person name="Sun H."/>
            <person name="Tunlid A."/>
            <person name="Henrissat B."/>
            <person name="Grigoriev I.V."/>
            <person name="Hibbett D.S."/>
            <person name="Martin F."/>
            <person name="Nordberg H.P."/>
            <person name="Cantor M.N."/>
            <person name="Hua S.X."/>
        </authorList>
    </citation>
    <scope>NUCLEOTIDE SEQUENCE [LARGE SCALE GENOMIC DNA]</scope>
    <source>
        <strain evidence="7 8">Foug A</strain>
    </source>
</reference>
<name>A0A0C3E8V7_9AGAM</name>
<evidence type="ECO:0000256" key="3">
    <source>
        <dbReference type="ARBA" id="ARBA00022512"/>
    </source>
</evidence>
<evidence type="ECO:0000313" key="8">
    <source>
        <dbReference type="Proteomes" id="UP000053989"/>
    </source>
</evidence>
<dbReference type="EMBL" id="KN822026">
    <property type="protein sequence ID" value="KIM64819.1"/>
    <property type="molecule type" value="Genomic_DNA"/>
</dbReference>
<gene>
    <name evidence="7" type="ORF">SCLCIDRAFT_23227</name>
</gene>
<evidence type="ECO:0000256" key="2">
    <source>
        <dbReference type="ARBA" id="ARBA00010446"/>
    </source>
</evidence>
<comment type="similarity">
    <text evidence="2 6">Belongs to the fungal hydrophobin family.</text>
</comment>
<dbReference type="AlphaFoldDB" id="A0A0C3E8V7"/>
<keyword evidence="8" id="KW-1185">Reference proteome</keyword>
<dbReference type="Pfam" id="PF01185">
    <property type="entry name" value="Hydrophobin"/>
    <property type="match status" value="1"/>
</dbReference>
<evidence type="ECO:0000313" key="7">
    <source>
        <dbReference type="EMBL" id="KIM64819.1"/>
    </source>
</evidence>
<dbReference type="CDD" id="cd23507">
    <property type="entry name" value="hydrophobin_I"/>
    <property type="match status" value="1"/>
</dbReference>
<feature type="chain" id="PRO_5013988780" description="Hydrophobin" evidence="6">
    <location>
        <begin position="20"/>
        <end position="110"/>
    </location>
</feature>
<keyword evidence="3 6" id="KW-0134">Cell wall</keyword>
<dbReference type="InParanoid" id="A0A0C3E8V7"/>
<dbReference type="OrthoDB" id="4225815at2759"/>
<feature type="signal peptide" evidence="6">
    <location>
        <begin position="1"/>
        <end position="19"/>
    </location>
</feature>
<evidence type="ECO:0000256" key="5">
    <source>
        <dbReference type="ARBA" id="ARBA00023157"/>
    </source>
</evidence>
<keyword evidence="4 6" id="KW-0964">Secreted</keyword>
<dbReference type="STRING" id="1036808.A0A0C3E8V7"/>
<dbReference type="SMART" id="SM00075">
    <property type="entry name" value="HYDRO"/>
    <property type="match status" value="1"/>
</dbReference>
<keyword evidence="5 6" id="KW-1015">Disulfide bond</keyword>
<dbReference type="Proteomes" id="UP000053989">
    <property type="component" value="Unassembled WGS sequence"/>
</dbReference>
<evidence type="ECO:0000256" key="1">
    <source>
        <dbReference type="ARBA" id="ARBA00004191"/>
    </source>
</evidence>
<keyword evidence="6" id="KW-0732">Signal</keyword>
<sequence length="110" mass="11207">MFSRVFAILPLALLVAAKAHSKARGGQCSNGTVQCCQSLQNAYNERELLTQHGVVVADAAAQGLVGVTCSPITAVGVGRGCSASQQTACCTGTDYNGLFNLGCSSLNAVI</sequence>
<reference evidence="8" key="2">
    <citation type="submission" date="2015-01" db="EMBL/GenBank/DDBJ databases">
        <title>Evolutionary Origins and Diversification of the Mycorrhizal Mutualists.</title>
        <authorList>
            <consortium name="DOE Joint Genome Institute"/>
            <consortium name="Mycorrhizal Genomics Consortium"/>
            <person name="Kohler A."/>
            <person name="Kuo A."/>
            <person name="Nagy L.G."/>
            <person name="Floudas D."/>
            <person name="Copeland A."/>
            <person name="Barry K.W."/>
            <person name="Cichocki N."/>
            <person name="Veneault-Fourrey C."/>
            <person name="LaButti K."/>
            <person name="Lindquist E.A."/>
            <person name="Lipzen A."/>
            <person name="Lundell T."/>
            <person name="Morin E."/>
            <person name="Murat C."/>
            <person name="Riley R."/>
            <person name="Ohm R."/>
            <person name="Sun H."/>
            <person name="Tunlid A."/>
            <person name="Henrissat B."/>
            <person name="Grigoriev I.V."/>
            <person name="Hibbett D.S."/>
            <person name="Martin F."/>
        </authorList>
    </citation>
    <scope>NUCLEOTIDE SEQUENCE [LARGE SCALE GENOMIC DNA]</scope>
    <source>
        <strain evidence="8">Foug A</strain>
    </source>
</reference>
<dbReference type="HOGENOM" id="CLU_105134_2_0_1"/>
<evidence type="ECO:0000256" key="6">
    <source>
        <dbReference type="RuleBase" id="RU365009"/>
    </source>
</evidence>